<dbReference type="EMBL" id="QQOH01000003">
    <property type="protein sequence ID" value="RDE19670.1"/>
    <property type="molecule type" value="Genomic_DNA"/>
</dbReference>
<comment type="caution">
    <text evidence="1">The sequence shown here is derived from an EMBL/GenBank/DDBJ whole genome shotgun (WGS) entry which is preliminary data.</text>
</comment>
<dbReference type="OrthoDB" id="20930at2"/>
<name>A0A369WCB8_9GAMM</name>
<dbReference type="RefSeq" id="WP_114696016.1">
    <property type="nucleotide sequence ID" value="NZ_QQOH01000003.1"/>
</dbReference>
<evidence type="ECO:0008006" key="3">
    <source>
        <dbReference type="Google" id="ProtNLM"/>
    </source>
</evidence>
<evidence type="ECO:0000313" key="1">
    <source>
        <dbReference type="EMBL" id="RDE19670.1"/>
    </source>
</evidence>
<organism evidence="1 2">
    <name type="scientific">Motiliproteus coralliicola</name>
    <dbReference type="NCBI Taxonomy" id="2283196"/>
    <lineage>
        <taxon>Bacteria</taxon>
        <taxon>Pseudomonadati</taxon>
        <taxon>Pseudomonadota</taxon>
        <taxon>Gammaproteobacteria</taxon>
        <taxon>Oceanospirillales</taxon>
        <taxon>Oceanospirillaceae</taxon>
        <taxon>Motiliproteus</taxon>
    </lineage>
</organism>
<accession>A0A369WCB8</accession>
<protein>
    <recommendedName>
        <fullName evidence="3">STAS/SEC14 domain-containing protein</fullName>
    </recommendedName>
</protein>
<sequence length="134" mass="15678">MATIETFFDQTDATLTILVKGVVTIEEINQTISKQYPLTRCQMVIWDFCEADMSQLPTQQMDSVIKTARQYSDHRRDAPTIYIGNRPFLYGMLRMYAQKSGITRQGALLTVFHDWDEANEWLQQRDLTPRQRPQ</sequence>
<gene>
    <name evidence="1" type="ORF">DV711_12365</name>
</gene>
<proteinExistence type="predicted"/>
<reference evidence="1 2" key="1">
    <citation type="submission" date="2018-07" db="EMBL/GenBank/DDBJ databases">
        <title>Motiliproteus coralliicola sp. nov., a bacterium isolated from Coral.</title>
        <authorList>
            <person name="Wang G."/>
        </authorList>
    </citation>
    <scope>NUCLEOTIDE SEQUENCE [LARGE SCALE GENOMIC DNA]</scope>
    <source>
        <strain evidence="1 2">C34</strain>
    </source>
</reference>
<evidence type="ECO:0000313" key="2">
    <source>
        <dbReference type="Proteomes" id="UP000253769"/>
    </source>
</evidence>
<keyword evidence="2" id="KW-1185">Reference proteome</keyword>
<dbReference type="Proteomes" id="UP000253769">
    <property type="component" value="Unassembled WGS sequence"/>
</dbReference>
<dbReference type="AlphaFoldDB" id="A0A369WCB8"/>